<dbReference type="EMBL" id="JADKMA010000122">
    <property type="protein sequence ID" value="MBO8194335.1"/>
    <property type="molecule type" value="Genomic_DNA"/>
</dbReference>
<sequence length="191" mass="20285">MRRPIRLAGTITVAAATLLVSGCGGGTHHNKAASKSSKPEKNASPKPHHVEIDEQENMKSFLPGAFVPVKGKSTEADKAHFDEGKLKRDFEGPEEVVKDAGATKKGKDALFLAVAKNGNKAVLAGKAECSGTYHIAKDGRTTFDFTCPGGDKKYTKATGTGIEATRLAVKWPSGKKDILVKVADENGNKWP</sequence>
<gene>
    <name evidence="2" type="ORF">ITI46_22110</name>
</gene>
<feature type="region of interest" description="Disordered" evidence="1">
    <location>
        <begin position="25"/>
        <end position="48"/>
    </location>
</feature>
<protein>
    <recommendedName>
        <fullName evidence="4">Lipoprotein</fullName>
    </recommendedName>
</protein>
<name>A0ABS3XG39_9ACTN</name>
<feature type="compositionally biased region" description="Basic and acidic residues" evidence="1">
    <location>
        <begin position="37"/>
        <end position="48"/>
    </location>
</feature>
<evidence type="ECO:0000256" key="1">
    <source>
        <dbReference type="SAM" id="MobiDB-lite"/>
    </source>
</evidence>
<evidence type="ECO:0000313" key="2">
    <source>
        <dbReference type="EMBL" id="MBO8194335.1"/>
    </source>
</evidence>
<dbReference type="PROSITE" id="PS51257">
    <property type="entry name" value="PROKAR_LIPOPROTEIN"/>
    <property type="match status" value="1"/>
</dbReference>
<accession>A0ABS3XG39</accession>
<keyword evidence="3" id="KW-1185">Reference proteome</keyword>
<reference evidence="2 3" key="1">
    <citation type="submission" date="2020-11" db="EMBL/GenBank/DDBJ databases">
        <title>Streptomyces spirodelae sp. nov., isolated from duckweed.</title>
        <authorList>
            <person name="Saimee Y."/>
            <person name="Duangmal K."/>
        </authorList>
    </citation>
    <scope>NUCLEOTIDE SEQUENCE [LARGE SCALE GENOMIC DNA]</scope>
    <source>
        <strain evidence="2 3">S16-07</strain>
    </source>
</reference>
<comment type="caution">
    <text evidence="2">The sequence shown here is derived from an EMBL/GenBank/DDBJ whole genome shotgun (WGS) entry which is preliminary data.</text>
</comment>
<dbReference type="Proteomes" id="UP001519064">
    <property type="component" value="Unassembled WGS sequence"/>
</dbReference>
<evidence type="ECO:0000313" key="3">
    <source>
        <dbReference type="Proteomes" id="UP001519064"/>
    </source>
</evidence>
<proteinExistence type="predicted"/>
<evidence type="ECO:0008006" key="4">
    <source>
        <dbReference type="Google" id="ProtNLM"/>
    </source>
</evidence>
<organism evidence="2 3">
    <name type="scientific">Streptomyces oryzae</name>
    <dbReference type="NCBI Taxonomy" id="1434886"/>
    <lineage>
        <taxon>Bacteria</taxon>
        <taxon>Bacillati</taxon>
        <taxon>Actinomycetota</taxon>
        <taxon>Actinomycetes</taxon>
        <taxon>Kitasatosporales</taxon>
        <taxon>Streptomycetaceae</taxon>
        <taxon>Streptomyces</taxon>
    </lineage>
</organism>
<dbReference type="RefSeq" id="WP_209241440.1">
    <property type="nucleotide sequence ID" value="NZ_JADKMA010000122.1"/>
</dbReference>